<feature type="compositionally biased region" description="Polar residues" evidence="3">
    <location>
        <begin position="224"/>
        <end position="239"/>
    </location>
</feature>
<evidence type="ECO:0000313" key="6">
    <source>
        <dbReference type="Proteomes" id="UP000017559"/>
    </source>
</evidence>
<feature type="region of interest" description="Disordered" evidence="3">
    <location>
        <begin position="39"/>
        <end position="106"/>
    </location>
</feature>
<dbReference type="GO" id="GO:0003723">
    <property type="term" value="F:RNA binding"/>
    <property type="evidence" value="ECO:0007669"/>
    <property type="project" value="UniProtKB-UniRule"/>
</dbReference>
<feature type="compositionally biased region" description="Acidic residues" evidence="3">
    <location>
        <begin position="533"/>
        <end position="562"/>
    </location>
</feature>
<dbReference type="AlphaFoldDB" id="V2X944"/>
<dbReference type="Gene3D" id="1.10.10.10">
    <property type="entry name" value="Winged helix-like DNA-binding domain superfamily/Winged helix DNA-binding domain"/>
    <property type="match status" value="1"/>
</dbReference>
<feature type="domain" description="HTH La-type RNA-binding" evidence="4">
    <location>
        <begin position="378"/>
        <end position="469"/>
    </location>
</feature>
<feature type="compositionally biased region" description="Pro residues" evidence="3">
    <location>
        <begin position="86"/>
        <end position="102"/>
    </location>
</feature>
<feature type="compositionally biased region" description="Low complexity" evidence="3">
    <location>
        <begin position="149"/>
        <end position="181"/>
    </location>
</feature>
<evidence type="ECO:0000256" key="1">
    <source>
        <dbReference type="ARBA" id="ARBA00022884"/>
    </source>
</evidence>
<evidence type="ECO:0000313" key="5">
    <source>
        <dbReference type="EMBL" id="ESK90267.1"/>
    </source>
</evidence>
<sequence>MYYPPPHQPHYSYYQLPPLPYSYNAPYDQGPTYYGYQQPYGPINRDFHSNVSERSHESENLHGLKEDREPDNPLGIPNPTTVLLSPPSPSAAPPADVPPPLSALPTLSDLRTFSRTASAEGHAFRSSSHENTVEEAILKVNSLGSDAASSTPSSSNNTPPSTINSSSLPTTSSTTPPITNSDTEPDQSFCVRNFGYGFGQNGIKPSGSAQNPIIDSSISTTTDNSVGYRSNSSQNSGQTSPISSAAVSPSVPIKVPSYASTFRGRSRGLRGRGGRGYYPNSNAFSDGYPNDTSVLGHPSFRGRHQPRGRARVNHNIPFQPHHQPQTHYQQRNGLTTYIPASVSLFHTDPNYVPPHFPHEPSVIPGATRPYPDPITQTPASWHPVQHKLLGQLEFYMSKNNMVQDLYLRQQMSSEGWIPLELLATFPRVKQLTLDVGLLREVLLTSSVVELSEDGQFARMAHDWDKYIIRTGNGSTVTILHPDEGVENVGIEVKPDDKGTTLPEVPALTPKPLVNDDTPIATRVRGGSLPVSGSDEETYESEEEEEEDEEDDVVFVMGEDEDSNSGGWASSKSNSRQQSAVRTQA</sequence>
<feature type="region of interest" description="Disordered" evidence="3">
    <location>
        <begin position="202"/>
        <end position="249"/>
    </location>
</feature>
<evidence type="ECO:0000259" key="4">
    <source>
        <dbReference type="PROSITE" id="PS50961"/>
    </source>
</evidence>
<keyword evidence="6" id="KW-1185">Reference proteome</keyword>
<dbReference type="PROSITE" id="PS50961">
    <property type="entry name" value="HTH_LA"/>
    <property type="match status" value="1"/>
</dbReference>
<dbReference type="EMBL" id="AWSO01000461">
    <property type="protein sequence ID" value="ESK90267.1"/>
    <property type="molecule type" value="Genomic_DNA"/>
</dbReference>
<dbReference type="InterPro" id="IPR045180">
    <property type="entry name" value="La_dom_prot"/>
</dbReference>
<dbReference type="InterPro" id="IPR036388">
    <property type="entry name" value="WH-like_DNA-bd_sf"/>
</dbReference>
<comment type="caution">
    <text evidence="5">The sequence shown here is derived from an EMBL/GenBank/DDBJ whole genome shotgun (WGS) entry which is preliminary data.</text>
</comment>
<dbReference type="SUPFAM" id="SSF46785">
    <property type="entry name" value="Winged helix' DNA-binding domain"/>
    <property type="match status" value="1"/>
</dbReference>
<dbReference type="OrthoDB" id="340227at2759"/>
<feature type="region of interest" description="Disordered" evidence="3">
    <location>
        <begin position="144"/>
        <end position="186"/>
    </location>
</feature>
<dbReference type="PANTHER" id="PTHR22792">
    <property type="entry name" value="LUPUS LA PROTEIN-RELATED"/>
    <property type="match status" value="1"/>
</dbReference>
<evidence type="ECO:0000256" key="3">
    <source>
        <dbReference type="SAM" id="MobiDB-lite"/>
    </source>
</evidence>
<feature type="compositionally biased region" description="Basic and acidic residues" evidence="3">
    <location>
        <begin position="45"/>
        <end position="71"/>
    </location>
</feature>
<dbReference type="GO" id="GO:0045727">
    <property type="term" value="P:positive regulation of translation"/>
    <property type="evidence" value="ECO:0007669"/>
    <property type="project" value="TreeGrafter"/>
</dbReference>
<dbReference type="Proteomes" id="UP000017559">
    <property type="component" value="Unassembled WGS sequence"/>
</dbReference>
<gene>
    <name evidence="5" type="ORF">Moror_7650</name>
</gene>
<reference evidence="5 6" key="1">
    <citation type="journal article" date="2014" name="BMC Genomics">
        <title>Genome and secretome analysis of the hemibiotrophic fungal pathogen, Moniliophthora roreri, which causes frosty pod rot disease of cacao: mechanisms of the biotrophic and necrotrophic phases.</title>
        <authorList>
            <person name="Meinhardt L.W."/>
            <person name="Costa G.G.L."/>
            <person name="Thomazella D.P.T."/>
            <person name="Teixeira P.J.P.L."/>
            <person name="Carazzolle M.F."/>
            <person name="Schuster S.C."/>
            <person name="Carlson J.E."/>
            <person name="Guiltinan M.J."/>
            <person name="Mieczkowski P."/>
            <person name="Farmer A."/>
            <person name="Ramaraj T."/>
            <person name="Crozier J."/>
            <person name="Davis R.E."/>
            <person name="Shao J."/>
            <person name="Melnick R.L."/>
            <person name="Pereira G.A.G."/>
            <person name="Bailey B.A."/>
        </authorList>
    </citation>
    <scope>NUCLEOTIDE SEQUENCE [LARGE SCALE GENOMIC DNA]</scope>
    <source>
        <strain evidence="5 6">MCA 2997</strain>
    </source>
</reference>
<organism evidence="5 6">
    <name type="scientific">Moniliophthora roreri (strain MCA 2997)</name>
    <name type="common">Cocoa frosty pod rot fungus</name>
    <name type="synonym">Crinipellis roreri</name>
    <dbReference type="NCBI Taxonomy" id="1381753"/>
    <lineage>
        <taxon>Eukaryota</taxon>
        <taxon>Fungi</taxon>
        <taxon>Dikarya</taxon>
        <taxon>Basidiomycota</taxon>
        <taxon>Agaricomycotina</taxon>
        <taxon>Agaricomycetes</taxon>
        <taxon>Agaricomycetidae</taxon>
        <taxon>Agaricales</taxon>
        <taxon>Marasmiineae</taxon>
        <taxon>Marasmiaceae</taxon>
        <taxon>Moniliophthora</taxon>
    </lineage>
</organism>
<feature type="compositionally biased region" description="Polar residues" evidence="3">
    <location>
        <begin position="563"/>
        <end position="584"/>
    </location>
</feature>
<keyword evidence="1 2" id="KW-0694">RNA-binding</keyword>
<feature type="compositionally biased region" description="Low complexity" evidence="3">
    <location>
        <begin position="213"/>
        <end position="223"/>
    </location>
</feature>
<evidence type="ECO:0000256" key="2">
    <source>
        <dbReference type="PROSITE-ProRule" id="PRU00332"/>
    </source>
</evidence>
<name>V2X944_MONRO</name>
<proteinExistence type="predicted"/>
<dbReference type="InterPro" id="IPR006630">
    <property type="entry name" value="La_HTH"/>
</dbReference>
<dbReference type="STRING" id="1381753.V2X944"/>
<dbReference type="PANTHER" id="PTHR22792:SF132">
    <property type="entry name" value="LA-RELATED PROTEIN 1"/>
    <property type="match status" value="1"/>
</dbReference>
<protein>
    <recommendedName>
        <fullName evidence="4">HTH La-type RNA-binding domain-containing protein</fullName>
    </recommendedName>
</protein>
<dbReference type="SMART" id="SM00715">
    <property type="entry name" value="LA"/>
    <property type="match status" value="1"/>
</dbReference>
<dbReference type="HOGENOM" id="CLU_466983_0_0_1"/>
<feature type="compositionally biased region" description="Low complexity" evidence="3">
    <location>
        <begin position="240"/>
        <end position="249"/>
    </location>
</feature>
<dbReference type="GO" id="GO:0010494">
    <property type="term" value="C:cytoplasmic stress granule"/>
    <property type="evidence" value="ECO:0007669"/>
    <property type="project" value="TreeGrafter"/>
</dbReference>
<feature type="region of interest" description="Disordered" evidence="3">
    <location>
        <begin position="492"/>
        <end position="584"/>
    </location>
</feature>
<dbReference type="InterPro" id="IPR036390">
    <property type="entry name" value="WH_DNA-bd_sf"/>
</dbReference>
<dbReference type="Pfam" id="PF05383">
    <property type="entry name" value="La"/>
    <property type="match status" value="1"/>
</dbReference>
<accession>V2X944</accession>
<dbReference type="KEGG" id="mrr:Moror_7650"/>
<dbReference type="CDD" id="cd07323">
    <property type="entry name" value="LAM"/>
    <property type="match status" value="1"/>
</dbReference>
<dbReference type="GO" id="GO:0005829">
    <property type="term" value="C:cytosol"/>
    <property type="evidence" value="ECO:0007669"/>
    <property type="project" value="TreeGrafter"/>
</dbReference>